<organism evidence="1 2">
    <name type="scientific">Pseudonocardia bannensis</name>
    <dbReference type="NCBI Taxonomy" id="630973"/>
    <lineage>
        <taxon>Bacteria</taxon>
        <taxon>Bacillati</taxon>
        <taxon>Actinomycetota</taxon>
        <taxon>Actinomycetes</taxon>
        <taxon>Pseudonocardiales</taxon>
        <taxon>Pseudonocardiaceae</taxon>
        <taxon>Pseudonocardia</taxon>
    </lineage>
</organism>
<protein>
    <submittedName>
        <fullName evidence="1">Uncharacterized protein</fullName>
    </submittedName>
</protein>
<proteinExistence type="predicted"/>
<evidence type="ECO:0000313" key="1">
    <source>
        <dbReference type="EMBL" id="NMH90266.1"/>
    </source>
</evidence>
<dbReference type="RefSeq" id="WP_169409769.1">
    <property type="nucleotide sequence ID" value="NZ_JAAXKZ010000003.1"/>
</dbReference>
<dbReference type="AlphaFoldDB" id="A0A848DCA6"/>
<comment type="caution">
    <text evidence="1">The sequence shown here is derived from an EMBL/GenBank/DDBJ whole genome shotgun (WGS) entry which is preliminary data.</text>
</comment>
<reference evidence="1 2" key="1">
    <citation type="submission" date="2020-04" db="EMBL/GenBank/DDBJ databases">
        <authorList>
            <person name="Klaysubun C."/>
            <person name="Duangmal K."/>
            <person name="Lipun K."/>
        </authorList>
    </citation>
    <scope>NUCLEOTIDE SEQUENCE [LARGE SCALE GENOMIC DNA]</scope>
    <source>
        <strain evidence="1 2">DSM 45300</strain>
    </source>
</reference>
<accession>A0A848DCA6</accession>
<sequence length="59" mass="6810">MSTTTQTKSTVDQERDLLVRCVEDAYESIRLLPGLDANGPAIVWFAEHMWEAYHRERGD</sequence>
<name>A0A848DCA6_9PSEU</name>
<dbReference type="Proteomes" id="UP000586918">
    <property type="component" value="Unassembled WGS sequence"/>
</dbReference>
<gene>
    <name evidence="1" type="ORF">HF519_01375</name>
</gene>
<keyword evidence="2" id="KW-1185">Reference proteome</keyword>
<dbReference type="EMBL" id="JAAXKZ010000003">
    <property type="protein sequence ID" value="NMH90266.1"/>
    <property type="molecule type" value="Genomic_DNA"/>
</dbReference>
<evidence type="ECO:0000313" key="2">
    <source>
        <dbReference type="Proteomes" id="UP000586918"/>
    </source>
</evidence>